<sequence>MIRNRRKPQGRKRAGNRRKLCSKRSRERRRIEREQEKLRKMSLRFGKTIAPNFGRAFENSQRQLTRHPYLNYLRHFKSKHPRYGFTRILREGAKSWKRLAPQEKASFSQKEVLRSLRDEEKMQRDFRLLPDSTLQFDYCPQSLSARRNIERKLRNRQMIPRSDQGNGDRRPVRPNMCWSFL</sequence>
<evidence type="ECO:0008006" key="3">
    <source>
        <dbReference type="Google" id="ProtNLM"/>
    </source>
</evidence>
<organism evidence="2">
    <name type="scientific">Bactrocera dorsalis</name>
    <name type="common">Oriental fruit fly</name>
    <name type="synonym">Dacus dorsalis</name>
    <dbReference type="NCBI Taxonomy" id="27457"/>
    <lineage>
        <taxon>Eukaryota</taxon>
        <taxon>Metazoa</taxon>
        <taxon>Ecdysozoa</taxon>
        <taxon>Arthropoda</taxon>
        <taxon>Hexapoda</taxon>
        <taxon>Insecta</taxon>
        <taxon>Pterygota</taxon>
        <taxon>Neoptera</taxon>
        <taxon>Endopterygota</taxon>
        <taxon>Diptera</taxon>
        <taxon>Brachycera</taxon>
        <taxon>Muscomorpha</taxon>
        <taxon>Tephritoidea</taxon>
        <taxon>Tephritidae</taxon>
        <taxon>Bactrocera</taxon>
        <taxon>Bactrocera</taxon>
    </lineage>
</organism>
<accession>A0A034WM19</accession>
<dbReference type="GO" id="GO:0005634">
    <property type="term" value="C:nucleus"/>
    <property type="evidence" value="ECO:0007669"/>
    <property type="project" value="UniProtKB-ARBA"/>
</dbReference>
<feature type="region of interest" description="Disordered" evidence="1">
    <location>
        <begin position="1"/>
        <end position="31"/>
    </location>
</feature>
<dbReference type="AlphaFoldDB" id="A0A034WM19"/>
<dbReference type="SUPFAM" id="SSF47095">
    <property type="entry name" value="HMG-box"/>
    <property type="match status" value="1"/>
</dbReference>
<proteinExistence type="predicted"/>
<evidence type="ECO:0000256" key="1">
    <source>
        <dbReference type="SAM" id="MobiDB-lite"/>
    </source>
</evidence>
<evidence type="ECO:0000313" key="2">
    <source>
        <dbReference type="EMBL" id="JAC54823.1"/>
    </source>
</evidence>
<protein>
    <recommendedName>
        <fullName evidence="3">HMG box domain-containing protein</fullName>
    </recommendedName>
</protein>
<name>A0A034WM19_BACDO</name>
<feature type="compositionally biased region" description="Basic residues" evidence="1">
    <location>
        <begin position="1"/>
        <end position="28"/>
    </location>
</feature>
<dbReference type="OrthoDB" id="7675944at2759"/>
<reference evidence="2" key="1">
    <citation type="journal article" date="2014" name="BMC Genomics">
        <title>Characterizing the developmental transcriptome of the oriental fruit fly, Bactrocera dorsalis (Diptera: Tephritidae) through comparative genomic analysis with Drosophila melanogaster utilizing modENCODE datasets.</title>
        <authorList>
            <person name="Geib S.M."/>
            <person name="Calla B."/>
            <person name="Hall B."/>
            <person name="Hou S."/>
            <person name="Manoukis N.C."/>
        </authorList>
    </citation>
    <scope>NUCLEOTIDE SEQUENCE</scope>
    <source>
        <strain evidence="2">Punador</strain>
    </source>
</reference>
<dbReference type="EMBL" id="GAKP01004129">
    <property type="protein sequence ID" value="JAC54823.1"/>
    <property type="molecule type" value="Transcribed_RNA"/>
</dbReference>
<dbReference type="InterPro" id="IPR036910">
    <property type="entry name" value="HMG_box_dom_sf"/>
</dbReference>